<dbReference type="PANTHER" id="PTHR11439:SF498">
    <property type="entry name" value="DNAK FAMILY PROTEIN"/>
    <property type="match status" value="1"/>
</dbReference>
<reference evidence="1 2" key="1">
    <citation type="submission" date="2024-04" db="EMBL/GenBank/DDBJ databases">
        <authorList>
            <person name="Fracassetti M."/>
        </authorList>
    </citation>
    <scope>NUCLEOTIDE SEQUENCE [LARGE SCALE GENOMIC DNA]</scope>
</reference>
<dbReference type="PANTHER" id="PTHR11439">
    <property type="entry name" value="GAG-POL-RELATED RETROTRANSPOSON"/>
    <property type="match status" value="1"/>
</dbReference>
<dbReference type="AlphaFoldDB" id="A0AAV2GRI2"/>
<evidence type="ECO:0000313" key="2">
    <source>
        <dbReference type="Proteomes" id="UP001497516"/>
    </source>
</evidence>
<sequence length="70" mass="7980">MSANSAFDFITLRAIPISWRTKKQTVVARSSTEAEYRAMTSTISEVIWLRWLLLELGVRSTIPTPLHCDL</sequence>
<dbReference type="Proteomes" id="UP001497516">
    <property type="component" value="Chromosome 9"/>
</dbReference>
<evidence type="ECO:0000313" key="1">
    <source>
        <dbReference type="EMBL" id="CAL1412882.1"/>
    </source>
</evidence>
<dbReference type="CDD" id="cd09272">
    <property type="entry name" value="RNase_HI_RT_Ty1"/>
    <property type="match status" value="1"/>
</dbReference>
<proteinExistence type="predicted"/>
<gene>
    <name evidence="1" type="ORF">LTRI10_LOCUS52142</name>
</gene>
<dbReference type="EMBL" id="OZ034822">
    <property type="protein sequence ID" value="CAL1412882.1"/>
    <property type="molecule type" value="Genomic_DNA"/>
</dbReference>
<organism evidence="1 2">
    <name type="scientific">Linum trigynum</name>
    <dbReference type="NCBI Taxonomy" id="586398"/>
    <lineage>
        <taxon>Eukaryota</taxon>
        <taxon>Viridiplantae</taxon>
        <taxon>Streptophyta</taxon>
        <taxon>Embryophyta</taxon>
        <taxon>Tracheophyta</taxon>
        <taxon>Spermatophyta</taxon>
        <taxon>Magnoliopsida</taxon>
        <taxon>eudicotyledons</taxon>
        <taxon>Gunneridae</taxon>
        <taxon>Pentapetalae</taxon>
        <taxon>rosids</taxon>
        <taxon>fabids</taxon>
        <taxon>Malpighiales</taxon>
        <taxon>Linaceae</taxon>
        <taxon>Linum</taxon>
    </lineage>
</organism>
<keyword evidence="2" id="KW-1185">Reference proteome</keyword>
<name>A0AAV2GRI2_9ROSI</name>
<protein>
    <submittedName>
        <fullName evidence="1">Uncharacterized protein</fullName>
    </submittedName>
</protein>
<accession>A0AAV2GRI2</accession>